<dbReference type="EMBL" id="JAWDGP010005567">
    <property type="protein sequence ID" value="KAK3756041.1"/>
    <property type="molecule type" value="Genomic_DNA"/>
</dbReference>
<evidence type="ECO:0000313" key="1">
    <source>
        <dbReference type="EMBL" id="KAK3756041.1"/>
    </source>
</evidence>
<organism evidence="1 2">
    <name type="scientific">Elysia crispata</name>
    <name type="common">lettuce slug</name>
    <dbReference type="NCBI Taxonomy" id="231223"/>
    <lineage>
        <taxon>Eukaryota</taxon>
        <taxon>Metazoa</taxon>
        <taxon>Spiralia</taxon>
        <taxon>Lophotrochozoa</taxon>
        <taxon>Mollusca</taxon>
        <taxon>Gastropoda</taxon>
        <taxon>Heterobranchia</taxon>
        <taxon>Euthyneura</taxon>
        <taxon>Panpulmonata</taxon>
        <taxon>Sacoglossa</taxon>
        <taxon>Placobranchoidea</taxon>
        <taxon>Plakobranchidae</taxon>
        <taxon>Elysia</taxon>
    </lineage>
</organism>
<name>A0AAE0YT65_9GAST</name>
<gene>
    <name evidence="1" type="ORF">RRG08_032964</name>
</gene>
<evidence type="ECO:0000313" key="2">
    <source>
        <dbReference type="Proteomes" id="UP001283361"/>
    </source>
</evidence>
<reference evidence="1" key="1">
    <citation type="journal article" date="2023" name="G3 (Bethesda)">
        <title>A reference genome for the long-term kleptoplast-retaining sea slug Elysia crispata morphotype clarki.</title>
        <authorList>
            <person name="Eastman K.E."/>
            <person name="Pendleton A.L."/>
            <person name="Shaikh M.A."/>
            <person name="Suttiyut T."/>
            <person name="Ogas R."/>
            <person name="Tomko P."/>
            <person name="Gavelis G."/>
            <person name="Widhalm J.R."/>
            <person name="Wisecaver J.H."/>
        </authorList>
    </citation>
    <scope>NUCLEOTIDE SEQUENCE</scope>
    <source>
        <strain evidence="1">ECLA1</strain>
    </source>
</reference>
<proteinExistence type="predicted"/>
<sequence>MGGRCSLPERAWLFFQFLEVEAGGTLVARNLLTKGASVTAVVLQKCCTPLYGNMAAEIAPYHITVHLPNPEQDALGSTDQLVVQKTCLRHTPGAQQPVSCTGYHNLHGPFRFVGESRLGFFRPHGHRESGTPTGVRRRKGVTTFFVSSQELHVGKMKKGRYRVRWMGGRGGSIADFTGKQDGQKRPLELAPLQSVSRGALHPCTRAASRLLCTRLLPLSPVLIANQPCTVYTGVLKCYWSSLCDFIRSIAIHSHHLPIRFKEHHARHAAEPVIDVPSPLEADRDRDNNAGLIHTAKTDQAKTELRRDPLVFTDQLQPASAHTCTLSIKISSSPSPVHGTDYTRSKRPGLGILCQSRMKDWEPGRRIGYSVCSSFRCVRSERLYDDYLTAVQRLDTPAVPMTQLFLETRDWWSKETASSKLMISRQFSCGSNL</sequence>
<dbReference type="Proteomes" id="UP001283361">
    <property type="component" value="Unassembled WGS sequence"/>
</dbReference>
<dbReference type="AlphaFoldDB" id="A0AAE0YT65"/>
<keyword evidence="2" id="KW-1185">Reference proteome</keyword>
<protein>
    <submittedName>
        <fullName evidence="1">Uncharacterized protein</fullName>
    </submittedName>
</protein>
<accession>A0AAE0YT65</accession>
<comment type="caution">
    <text evidence="1">The sequence shown here is derived from an EMBL/GenBank/DDBJ whole genome shotgun (WGS) entry which is preliminary data.</text>
</comment>